<reference evidence="1 2" key="1">
    <citation type="journal article" date="2006" name="Proc. Natl. Acad. Sci. U.S.A.">
        <title>Identification of genes subject to positive selection in uropathogenic strains of Escherichia coli: a comparative genomics approach.</title>
        <authorList>
            <person name="Chen S.L."/>
            <person name="Hung C.S."/>
            <person name="Xu J."/>
            <person name="Reigstad C.S."/>
            <person name="Magrini V."/>
            <person name="Sabo A."/>
            <person name="Blasiar D."/>
            <person name="Bieri T."/>
            <person name="Meyer R.R."/>
            <person name="Ozersky P."/>
            <person name="Armstrong J.R."/>
            <person name="Fulton R.S."/>
            <person name="Latreille J.P."/>
            <person name="Spieth J."/>
            <person name="Hooton T.M."/>
            <person name="Mardis E.R."/>
            <person name="Hultgren S.J."/>
            <person name="Gordon J.I."/>
        </authorList>
    </citation>
    <scope>NUCLEOTIDE SEQUENCE [LARGE SCALE GENOMIC DNA]</scope>
    <source>
        <strain evidence="2">UTI89 / UPEC</strain>
    </source>
</reference>
<gene>
    <name evidence="1" type="ordered locus">UTI89_C0378</name>
</gene>
<proteinExistence type="predicted"/>
<dbReference type="AlphaFoldDB" id="Q1RFI5"/>
<dbReference type="AntiFam" id="ANF00240">
    <property type="entry name" value="Shadow ORF (opposite frmR)"/>
</dbReference>
<dbReference type="Proteomes" id="UP000001952">
    <property type="component" value="Chromosome"/>
</dbReference>
<protein>
    <submittedName>
        <fullName evidence="1">Uncharacterized protein</fullName>
    </submittedName>
</protein>
<dbReference type="KEGG" id="eci:UTI89_C0378"/>
<name>Q1RFI5_ECOUT</name>
<sequence>MADFAAVAVISVKRFPDMAFKHFCHQSVSRAPNGSDLLEYGTAFGITLQRPFQSINLPPNTTNSSKDLFLLFRSTGHFAPHHLHAIYYRGVCYMSMHTPL</sequence>
<dbReference type="EMBL" id="CP000243">
    <property type="protein sequence ID" value="ABE05879.1"/>
    <property type="molecule type" value="Genomic_DNA"/>
</dbReference>
<evidence type="ECO:0000313" key="2">
    <source>
        <dbReference type="Proteomes" id="UP000001952"/>
    </source>
</evidence>
<accession>Q1RFI5</accession>
<dbReference type="HOGENOM" id="CLU_2301378_0_0_6"/>
<evidence type="ECO:0000313" key="1">
    <source>
        <dbReference type="EMBL" id="ABE05879.1"/>
    </source>
</evidence>
<organism evidence="1 2">
    <name type="scientific">Escherichia coli (strain UTI89 / UPEC)</name>
    <dbReference type="NCBI Taxonomy" id="364106"/>
    <lineage>
        <taxon>Bacteria</taxon>
        <taxon>Pseudomonadati</taxon>
        <taxon>Pseudomonadota</taxon>
        <taxon>Gammaproteobacteria</taxon>
        <taxon>Enterobacterales</taxon>
        <taxon>Enterobacteriaceae</taxon>
        <taxon>Escherichia</taxon>
    </lineage>
</organism>